<accession>A0A0K0M6Y0</accession>
<evidence type="ECO:0000256" key="3">
    <source>
        <dbReference type="ARBA" id="ARBA00022679"/>
    </source>
</evidence>
<keyword evidence="4" id="KW-0876">Taxol biosynthesis</keyword>
<protein>
    <submittedName>
        <fullName evidence="6">CHAT3</fullName>
    </submittedName>
</protein>
<keyword evidence="5" id="KW-0012">Acyltransferase</keyword>
<dbReference type="GO" id="GO:0016746">
    <property type="term" value="F:acyltransferase activity"/>
    <property type="evidence" value="ECO:0007669"/>
    <property type="project" value="UniProtKB-KW"/>
</dbReference>
<proteinExistence type="evidence at transcript level"/>
<evidence type="ECO:0000256" key="2">
    <source>
        <dbReference type="ARBA" id="ARBA00009861"/>
    </source>
</evidence>
<dbReference type="PANTHER" id="PTHR31147:SF1">
    <property type="entry name" value="ACYL TRANSFERASE 4"/>
    <property type="match status" value="1"/>
</dbReference>
<evidence type="ECO:0000256" key="1">
    <source>
        <dbReference type="ARBA" id="ARBA00005122"/>
    </source>
</evidence>
<dbReference type="PANTHER" id="PTHR31147">
    <property type="entry name" value="ACYL TRANSFERASE 4"/>
    <property type="match status" value="1"/>
</dbReference>
<dbReference type="Gene3D" id="3.30.559.10">
    <property type="entry name" value="Chloramphenicol acetyltransferase-like domain"/>
    <property type="match status" value="2"/>
</dbReference>
<sequence>MESVNMKEYCSQVQVPVNLIASIMVPPSRPSPKTMLYLSNLDDQIVSRITFDALLVYTNVSQKVQNPVKVIRDALSEALAYYYPLAGRVTRTQDGRKFQVECTGEGALFVEAATDNTLSELGILEDLKPSFAPLLHHFAEVEDVPALIFQVTRFKCGGLVVGASFSHSLCDGRGAAQFLNGVAEIARGEAKLSIEPVWQREVLKPHQPPIVRFPHDEFVESGFLVNPNSAIQLGNVKADDLVISSFFLSSDALQRIKQPIAEALEEHCTTFEVLSALAWRARTIALGISLHRAVRLIFAVDVRTVLKPPLAEGYYGNAVYLGCARSATAQEVVNGSLLHAVKMIKKAKTSVNDERVRSSISFLEMKRPFQKITDVQICPEDTCLSDWRWLGFHQVDFGLGQPSIVWPGKFLFCPILMLPPPESKSGVMMVFCVPPPALKAVQTEMHRFI</sequence>
<dbReference type="AlphaFoldDB" id="A0A0K0M6Y0"/>
<comment type="similarity">
    <text evidence="2">Belongs to the plant acyltransferase family.</text>
</comment>
<dbReference type="Pfam" id="PF02458">
    <property type="entry name" value="Transferase"/>
    <property type="match status" value="1"/>
</dbReference>
<keyword evidence="3" id="KW-0808">Transferase</keyword>
<organism evidence="6">
    <name type="scientific">Pinus tabuliformis</name>
    <name type="common">Chinese red pine</name>
    <name type="synonym">Pinus leucosperma</name>
    <dbReference type="NCBI Taxonomy" id="88731"/>
    <lineage>
        <taxon>Eukaryota</taxon>
        <taxon>Viridiplantae</taxon>
        <taxon>Streptophyta</taxon>
        <taxon>Embryophyta</taxon>
        <taxon>Tracheophyta</taxon>
        <taxon>Spermatophyta</taxon>
        <taxon>Pinopsida</taxon>
        <taxon>Pinidae</taxon>
        <taxon>Conifers I</taxon>
        <taxon>Pinales</taxon>
        <taxon>Pinaceae</taxon>
        <taxon>Pinus</taxon>
        <taxon>Pinus subgen. Pinus</taxon>
    </lineage>
</organism>
<evidence type="ECO:0000256" key="5">
    <source>
        <dbReference type="ARBA" id="ARBA00023315"/>
    </source>
</evidence>
<name>A0A0K0M6Y0_PINTB</name>
<dbReference type="InterPro" id="IPR050898">
    <property type="entry name" value="Plant_acyltransferase"/>
</dbReference>
<comment type="pathway">
    <text evidence="1">Alkaloid biosynthesis; taxol biosynthesis.</text>
</comment>
<dbReference type="EMBL" id="KJ711008">
    <property type="protein sequence ID" value="AJP06253.1"/>
    <property type="molecule type" value="mRNA"/>
</dbReference>
<dbReference type="UniPathway" id="UPA00842"/>
<dbReference type="GO" id="GO:0042617">
    <property type="term" value="P:paclitaxel biosynthetic process"/>
    <property type="evidence" value="ECO:0007669"/>
    <property type="project" value="UniProtKB-UniPathway"/>
</dbReference>
<reference evidence="6" key="1">
    <citation type="submission" date="2014-04" db="EMBL/GenBank/DDBJ databases">
        <title>The genes involved in the male and female cone development in Pinus tabuliformis.</title>
        <authorList>
            <person name="Niu S."/>
            <person name="Li W."/>
            <person name="Chen X."/>
        </authorList>
    </citation>
    <scope>NUCLEOTIDE SEQUENCE</scope>
</reference>
<evidence type="ECO:0000313" key="6">
    <source>
        <dbReference type="EMBL" id="AJP06253.1"/>
    </source>
</evidence>
<dbReference type="InterPro" id="IPR023213">
    <property type="entry name" value="CAT-like_dom_sf"/>
</dbReference>
<evidence type="ECO:0000256" key="4">
    <source>
        <dbReference type="ARBA" id="ARBA00023059"/>
    </source>
</evidence>